<dbReference type="Pfam" id="PF02557">
    <property type="entry name" value="VanY"/>
    <property type="match status" value="1"/>
</dbReference>
<comment type="caution">
    <text evidence="3">The sequence shown here is derived from an EMBL/GenBank/DDBJ whole genome shotgun (WGS) entry which is preliminary data.</text>
</comment>
<dbReference type="PANTHER" id="PTHR34385">
    <property type="entry name" value="D-ALANYL-D-ALANINE CARBOXYPEPTIDASE"/>
    <property type="match status" value="1"/>
</dbReference>
<dbReference type="InterPro" id="IPR003709">
    <property type="entry name" value="VanY-like_core_dom"/>
</dbReference>
<gene>
    <name evidence="3" type="ORF">GMB86_05655</name>
</gene>
<evidence type="ECO:0000259" key="2">
    <source>
        <dbReference type="Pfam" id="PF02557"/>
    </source>
</evidence>
<dbReference type="AlphaFoldDB" id="A0A6N8CPB8"/>
<dbReference type="OrthoDB" id="9792074at2"/>
<dbReference type="InterPro" id="IPR058193">
    <property type="entry name" value="VanY/YodJ_core_dom"/>
</dbReference>
<dbReference type="Gene3D" id="3.30.1380.10">
    <property type="match status" value="1"/>
</dbReference>
<dbReference type="RefSeq" id="WP_155217629.1">
    <property type="nucleotide sequence ID" value="NZ_WNHB01000006.1"/>
</dbReference>
<dbReference type="CDD" id="cd14852">
    <property type="entry name" value="LD-carboxypeptidase"/>
    <property type="match status" value="1"/>
</dbReference>
<dbReference type="EMBL" id="WNHB01000006">
    <property type="protein sequence ID" value="MTT31498.1"/>
    <property type="molecule type" value="Genomic_DNA"/>
</dbReference>
<feature type="region of interest" description="Disordered" evidence="1">
    <location>
        <begin position="35"/>
        <end position="69"/>
    </location>
</feature>
<dbReference type="PROSITE" id="PS51257">
    <property type="entry name" value="PROKAR_LIPOPROTEIN"/>
    <property type="match status" value="1"/>
</dbReference>
<dbReference type="PANTHER" id="PTHR34385:SF1">
    <property type="entry name" value="PEPTIDOGLYCAN L-ALANYL-D-GLUTAMATE ENDOPEPTIDASE CWLK"/>
    <property type="match status" value="1"/>
</dbReference>
<dbReference type="SUPFAM" id="SSF55166">
    <property type="entry name" value="Hedgehog/DD-peptidase"/>
    <property type="match status" value="1"/>
</dbReference>
<feature type="domain" description="D-alanyl-D-alanine carboxypeptidase-like core" evidence="2">
    <location>
        <begin position="114"/>
        <end position="242"/>
    </location>
</feature>
<dbReference type="GO" id="GO:0006508">
    <property type="term" value="P:proteolysis"/>
    <property type="evidence" value="ECO:0007669"/>
    <property type="project" value="InterPro"/>
</dbReference>
<name>A0A6N8CPB8_9BACI</name>
<protein>
    <submittedName>
        <fullName evidence="3">Peptidase M15</fullName>
    </submittedName>
</protein>
<evidence type="ECO:0000256" key="1">
    <source>
        <dbReference type="SAM" id="MobiDB-lite"/>
    </source>
</evidence>
<evidence type="ECO:0000313" key="3">
    <source>
        <dbReference type="EMBL" id="MTT31498.1"/>
    </source>
</evidence>
<dbReference type="GO" id="GO:0008233">
    <property type="term" value="F:peptidase activity"/>
    <property type="evidence" value="ECO:0007669"/>
    <property type="project" value="InterPro"/>
</dbReference>
<proteinExistence type="predicted"/>
<feature type="compositionally biased region" description="Polar residues" evidence="1">
    <location>
        <begin position="44"/>
        <end position="64"/>
    </location>
</feature>
<accession>A0A6N8CPB8</accession>
<keyword evidence="4" id="KW-1185">Reference proteome</keyword>
<organism evidence="3 4">
    <name type="scientific">Terrilactibacillus tamarindi</name>
    <dbReference type="NCBI Taxonomy" id="2599694"/>
    <lineage>
        <taxon>Bacteria</taxon>
        <taxon>Bacillati</taxon>
        <taxon>Bacillota</taxon>
        <taxon>Bacilli</taxon>
        <taxon>Bacillales</taxon>
        <taxon>Bacillaceae</taxon>
        <taxon>Terrilactibacillus</taxon>
    </lineage>
</organism>
<dbReference type="InterPro" id="IPR052179">
    <property type="entry name" value="DD-CPase-like"/>
</dbReference>
<sequence length="267" mass="29640">MRLISSAVLFILFLAIFSGCSFGIIQSSQPSEKAVKKVQKENTHSNQKSESQTEDTPSVKVASQKNEDGLPVVANPDSVSVLVNKQYALPDNYAPKDLVYPNVPFLFQNKIEKRQLRKPAARALEKLFAGAKKDGINLAGVSGYRSHVTQTVLFNNYAKKDGKEKALMYCALPGTSEHETGLSIDVSGSDGKYAATTAFNHTKEAEWLSKHASDYGFIVRYPEGKEKITGYEFEAWHIRYVGVAISKELAKHGWTLEEYYHTVPVSK</sequence>
<dbReference type="InterPro" id="IPR009045">
    <property type="entry name" value="Zn_M74/Hedgehog-like"/>
</dbReference>
<evidence type="ECO:0000313" key="4">
    <source>
        <dbReference type="Proteomes" id="UP000440978"/>
    </source>
</evidence>
<dbReference type="Proteomes" id="UP000440978">
    <property type="component" value="Unassembled WGS sequence"/>
</dbReference>
<reference evidence="3 4" key="1">
    <citation type="submission" date="2019-11" db="EMBL/GenBank/DDBJ databases">
        <title>Terrilactibacillus tamarindus sp. nov. BCM23-1 isolated from bark of Tamarindus indica.</title>
        <authorList>
            <person name="Kingkaew E."/>
            <person name="Tanasupawat S."/>
        </authorList>
    </citation>
    <scope>NUCLEOTIDE SEQUENCE [LARGE SCALE GENOMIC DNA]</scope>
    <source>
        <strain evidence="3 4">BCM23-1</strain>
    </source>
</reference>